<name>A0A2I0J5C9_PUNGR</name>
<sequence length="98" mass="10730">MGPNSSNGDACREMDGSDLTSGGAHKTHLHRKWREVGGWESPSPYVRVKCPYGRLRVVPGLSPRGSCTLPHSCPSFHRQPYLSSVPNSCLESNPIAKR</sequence>
<keyword evidence="3" id="KW-1185">Reference proteome</keyword>
<dbReference type="Proteomes" id="UP000233551">
    <property type="component" value="Unassembled WGS sequence"/>
</dbReference>
<organism evidence="2 3">
    <name type="scientific">Punica granatum</name>
    <name type="common">Pomegranate</name>
    <dbReference type="NCBI Taxonomy" id="22663"/>
    <lineage>
        <taxon>Eukaryota</taxon>
        <taxon>Viridiplantae</taxon>
        <taxon>Streptophyta</taxon>
        <taxon>Embryophyta</taxon>
        <taxon>Tracheophyta</taxon>
        <taxon>Spermatophyta</taxon>
        <taxon>Magnoliopsida</taxon>
        <taxon>eudicotyledons</taxon>
        <taxon>Gunneridae</taxon>
        <taxon>Pentapetalae</taxon>
        <taxon>rosids</taxon>
        <taxon>malvids</taxon>
        <taxon>Myrtales</taxon>
        <taxon>Lythraceae</taxon>
        <taxon>Punica</taxon>
    </lineage>
</organism>
<evidence type="ECO:0000313" key="3">
    <source>
        <dbReference type="Proteomes" id="UP000233551"/>
    </source>
</evidence>
<accession>A0A2I0J5C9</accession>
<reference evidence="2 3" key="1">
    <citation type="submission" date="2017-11" db="EMBL/GenBank/DDBJ databases">
        <title>De-novo sequencing of pomegranate (Punica granatum L.) genome.</title>
        <authorList>
            <person name="Akparov Z."/>
            <person name="Amiraslanov A."/>
            <person name="Hajiyeva S."/>
            <person name="Abbasov M."/>
            <person name="Kaur K."/>
            <person name="Hamwieh A."/>
            <person name="Solovyev V."/>
            <person name="Salamov A."/>
            <person name="Braich B."/>
            <person name="Kosarev P."/>
            <person name="Mahmoud A."/>
            <person name="Hajiyev E."/>
            <person name="Babayeva S."/>
            <person name="Izzatullayeva V."/>
            <person name="Mammadov A."/>
            <person name="Mammadov A."/>
            <person name="Sharifova S."/>
            <person name="Ojaghi J."/>
            <person name="Eynullazada K."/>
            <person name="Bayramov B."/>
            <person name="Abdulazimova A."/>
            <person name="Shahmuradov I."/>
        </authorList>
    </citation>
    <scope>NUCLEOTIDE SEQUENCE [LARGE SCALE GENOMIC DNA]</scope>
    <source>
        <strain evidence="3">cv. AG2017</strain>
        <tissue evidence="2">Leaf</tissue>
    </source>
</reference>
<gene>
    <name evidence="2" type="ORF">CRG98_028500</name>
</gene>
<evidence type="ECO:0000256" key="1">
    <source>
        <dbReference type="SAM" id="MobiDB-lite"/>
    </source>
</evidence>
<dbReference type="AlphaFoldDB" id="A0A2I0J5C9"/>
<comment type="caution">
    <text evidence="2">The sequence shown here is derived from an EMBL/GenBank/DDBJ whole genome shotgun (WGS) entry which is preliminary data.</text>
</comment>
<proteinExistence type="predicted"/>
<feature type="region of interest" description="Disordered" evidence="1">
    <location>
        <begin position="1"/>
        <end position="27"/>
    </location>
</feature>
<dbReference type="EMBL" id="PGOL01002046">
    <property type="protein sequence ID" value="PKI51120.1"/>
    <property type="molecule type" value="Genomic_DNA"/>
</dbReference>
<protein>
    <submittedName>
        <fullName evidence="2">Uncharacterized protein</fullName>
    </submittedName>
</protein>
<evidence type="ECO:0000313" key="2">
    <source>
        <dbReference type="EMBL" id="PKI51120.1"/>
    </source>
</evidence>